<organism evidence="2 3">
    <name type="scientific">Pandoraea pnomenusa</name>
    <dbReference type="NCBI Taxonomy" id="93220"/>
    <lineage>
        <taxon>Bacteria</taxon>
        <taxon>Pseudomonadati</taxon>
        <taxon>Pseudomonadota</taxon>
        <taxon>Betaproteobacteria</taxon>
        <taxon>Burkholderiales</taxon>
        <taxon>Burkholderiaceae</taxon>
        <taxon>Pandoraea</taxon>
    </lineage>
</organism>
<dbReference type="AlphaFoldDB" id="A0A378YXZ1"/>
<evidence type="ECO:0000313" key="2">
    <source>
        <dbReference type="EMBL" id="SUA82025.1"/>
    </source>
</evidence>
<gene>
    <name evidence="1" type="ORF">NCTC13160_00019</name>
    <name evidence="2" type="ORF">NCTC13160_04899</name>
</gene>
<evidence type="ECO:0000313" key="3">
    <source>
        <dbReference type="Proteomes" id="UP000254573"/>
    </source>
</evidence>
<dbReference type="Proteomes" id="UP000254573">
    <property type="component" value="Unassembled WGS sequence"/>
</dbReference>
<evidence type="ECO:0000313" key="1">
    <source>
        <dbReference type="EMBL" id="SUA73863.1"/>
    </source>
</evidence>
<dbReference type="EMBL" id="UGSG01000001">
    <property type="protein sequence ID" value="SUA82025.1"/>
    <property type="molecule type" value="Genomic_DNA"/>
</dbReference>
<evidence type="ECO:0008006" key="4">
    <source>
        <dbReference type="Google" id="ProtNLM"/>
    </source>
</evidence>
<reference evidence="2 3" key="1">
    <citation type="submission" date="2018-06" db="EMBL/GenBank/DDBJ databases">
        <authorList>
            <consortium name="Pathogen Informatics"/>
            <person name="Doyle S."/>
        </authorList>
    </citation>
    <scope>NUCLEOTIDE SEQUENCE [LARGE SCALE GENOMIC DNA]</scope>
    <source>
        <strain evidence="2 3">NCTC13160</strain>
    </source>
</reference>
<sequence length="85" mass="9228">MAIDIGGGSDIEISGNVFKGYDVAIRVSDASNVSVTDSEFINVGTALKAKRIRNLVARDNVSSTLFQPRLTKIAYLIRKIIEGRT</sequence>
<dbReference type="RefSeq" id="WP_038617165.1">
    <property type="nucleotide sequence ID" value="NZ_CP009553.3"/>
</dbReference>
<dbReference type="InterPro" id="IPR011050">
    <property type="entry name" value="Pectin_lyase_fold/virulence"/>
</dbReference>
<protein>
    <recommendedName>
        <fullName evidence="4">Right handed beta helix domain-containing protein</fullName>
    </recommendedName>
</protein>
<accession>A0A378YXZ1</accession>
<name>A0A378YXZ1_9BURK</name>
<proteinExistence type="predicted"/>
<dbReference type="KEGG" id="ppnm:LV28_00065"/>
<dbReference type="SUPFAM" id="SSF51126">
    <property type="entry name" value="Pectin lyase-like"/>
    <property type="match status" value="1"/>
</dbReference>
<dbReference type="EMBL" id="UGSG01000001">
    <property type="protein sequence ID" value="SUA73863.1"/>
    <property type="molecule type" value="Genomic_DNA"/>
</dbReference>